<dbReference type="Proteomes" id="UP000431269">
    <property type="component" value="Chromosome"/>
</dbReference>
<reference evidence="12" key="1">
    <citation type="submission" date="2019-12" db="EMBL/GenBank/DDBJ databases">
        <title>Complete genome of Terracaulis silvestris 0127_4.</title>
        <authorList>
            <person name="Vieira S."/>
            <person name="Riedel T."/>
            <person name="Sproer C."/>
            <person name="Pascual J."/>
            <person name="Boedeker C."/>
            <person name="Overmann J."/>
        </authorList>
    </citation>
    <scope>NUCLEOTIDE SEQUENCE [LARGE SCALE GENOMIC DNA]</scope>
    <source>
        <strain evidence="12">0127_4</strain>
    </source>
</reference>
<dbReference type="InterPro" id="IPR049142">
    <property type="entry name" value="MS_channel_1st"/>
</dbReference>
<dbReference type="GO" id="GO:0008381">
    <property type="term" value="F:mechanosensitive monoatomic ion channel activity"/>
    <property type="evidence" value="ECO:0007669"/>
    <property type="project" value="InterPro"/>
</dbReference>
<evidence type="ECO:0000256" key="4">
    <source>
        <dbReference type="ARBA" id="ARBA00022692"/>
    </source>
</evidence>
<dbReference type="Pfam" id="PF00924">
    <property type="entry name" value="MS_channel_2nd"/>
    <property type="match status" value="1"/>
</dbReference>
<dbReference type="EMBL" id="CP047045">
    <property type="protein sequence ID" value="QGZ93281.1"/>
    <property type="molecule type" value="Genomic_DNA"/>
</dbReference>
<keyword evidence="5 7" id="KW-1133">Transmembrane helix</keyword>
<evidence type="ECO:0000256" key="5">
    <source>
        <dbReference type="ARBA" id="ARBA00022989"/>
    </source>
</evidence>
<organism evidence="11 12">
    <name type="scientific">Terricaulis silvestris</name>
    <dbReference type="NCBI Taxonomy" id="2686094"/>
    <lineage>
        <taxon>Bacteria</taxon>
        <taxon>Pseudomonadati</taxon>
        <taxon>Pseudomonadota</taxon>
        <taxon>Alphaproteobacteria</taxon>
        <taxon>Caulobacterales</taxon>
        <taxon>Caulobacteraceae</taxon>
        <taxon>Terricaulis</taxon>
    </lineage>
</organism>
<feature type="domain" description="Mechanosensitive ion channel MscS" evidence="8">
    <location>
        <begin position="221"/>
        <end position="278"/>
    </location>
</feature>
<feature type="domain" description="Mechanosensitive ion channel MscS C-terminal" evidence="9">
    <location>
        <begin position="327"/>
        <end position="378"/>
    </location>
</feature>
<dbReference type="InterPro" id="IPR010920">
    <property type="entry name" value="LSM_dom_sf"/>
</dbReference>
<evidence type="ECO:0000313" key="12">
    <source>
        <dbReference type="Proteomes" id="UP000431269"/>
    </source>
</evidence>
<keyword evidence="12" id="KW-1185">Reference proteome</keyword>
<dbReference type="Gene3D" id="2.30.30.60">
    <property type="match status" value="1"/>
</dbReference>
<dbReference type="InterPro" id="IPR023408">
    <property type="entry name" value="MscS_beta-dom_sf"/>
</dbReference>
<proteinExistence type="inferred from homology"/>
<evidence type="ECO:0000256" key="3">
    <source>
        <dbReference type="ARBA" id="ARBA00022475"/>
    </source>
</evidence>
<dbReference type="GO" id="GO:0005886">
    <property type="term" value="C:plasma membrane"/>
    <property type="evidence" value="ECO:0007669"/>
    <property type="project" value="UniProtKB-SubCell"/>
</dbReference>
<sequence>MIPNTATPTPASSESAGPTLAEQLQSFINGVLTLDPEQAAIRGGLSVLVFVGALLLMWGLHLVLKTLAERLAPPDPNAPPRKRVAIGRWSKRIARAAIFVTALIIVARVWGFDLETLTKGRVGDVLAIAGRILLIIVLSLAAIELSQLAIRQVFSRVASRAKNVRRASQVRTLAPVLSGVATTALVIAATMMALSEIGVEIGPLLAGAGIVGLAIGFGAQTVVKDFLTGIFLIIEDAVSVGDVVMIADFGGTVEEMSIRTIKLRDFDGTLHIFPYSEAQVIHNRTKSFSFAVFNLAVSHGADAIAALDLMKQTGDDLKAEDSFAPFILSPIEVVGVDQLTDAGVTLKARIKTAPGKQWMVQREYLRRIKLAFDAADIDLAAKQTVLVMPEPSTR</sequence>
<feature type="transmembrane region" description="Helical" evidence="7">
    <location>
        <begin position="93"/>
        <end position="112"/>
    </location>
</feature>
<keyword evidence="6 7" id="KW-0472">Membrane</keyword>
<dbReference type="InterPro" id="IPR006685">
    <property type="entry name" value="MscS_channel_2nd"/>
</dbReference>
<evidence type="ECO:0000256" key="6">
    <source>
        <dbReference type="ARBA" id="ARBA00023136"/>
    </source>
</evidence>
<name>A0A6I6MHY2_9CAUL</name>
<feature type="transmembrane region" description="Helical" evidence="7">
    <location>
        <begin position="132"/>
        <end position="151"/>
    </location>
</feature>
<feature type="domain" description="Mechanosensitive ion channel transmembrane helices 2/3" evidence="10">
    <location>
        <begin position="187"/>
        <end position="220"/>
    </location>
</feature>
<comment type="subcellular location">
    <subcellularLocation>
        <location evidence="1">Cell membrane</location>
        <topology evidence="1">Multi-pass membrane protein</topology>
    </subcellularLocation>
</comment>
<feature type="transmembrane region" description="Helical" evidence="7">
    <location>
        <begin position="172"/>
        <end position="195"/>
    </location>
</feature>
<evidence type="ECO:0000256" key="2">
    <source>
        <dbReference type="ARBA" id="ARBA00008017"/>
    </source>
</evidence>
<dbReference type="SUPFAM" id="SSF82689">
    <property type="entry name" value="Mechanosensitive channel protein MscS (YggB), C-terminal domain"/>
    <property type="match status" value="1"/>
</dbReference>
<dbReference type="RefSeq" id="WP_158764291.1">
    <property type="nucleotide sequence ID" value="NZ_CP047045.1"/>
</dbReference>
<dbReference type="InterPro" id="IPR011066">
    <property type="entry name" value="MscS_channel_C_sf"/>
</dbReference>
<evidence type="ECO:0000256" key="1">
    <source>
        <dbReference type="ARBA" id="ARBA00004651"/>
    </source>
</evidence>
<keyword evidence="3" id="KW-1003">Cell membrane</keyword>
<evidence type="ECO:0000256" key="7">
    <source>
        <dbReference type="SAM" id="Phobius"/>
    </source>
</evidence>
<evidence type="ECO:0000313" key="11">
    <source>
        <dbReference type="EMBL" id="QGZ93281.1"/>
    </source>
</evidence>
<dbReference type="Pfam" id="PF21088">
    <property type="entry name" value="MS_channel_1st"/>
    <property type="match status" value="1"/>
</dbReference>
<dbReference type="Pfam" id="PF21082">
    <property type="entry name" value="MS_channel_3rd"/>
    <property type="match status" value="1"/>
</dbReference>
<gene>
    <name evidence="11" type="primary">ykuT</name>
    <name evidence="11" type="ORF">DSM104635_00090</name>
</gene>
<dbReference type="KEGG" id="tsv:DSM104635_00090"/>
<dbReference type="Gene3D" id="3.30.70.100">
    <property type="match status" value="1"/>
</dbReference>
<accession>A0A6I6MHY2</accession>
<dbReference type="PANTHER" id="PTHR30460:SF0">
    <property type="entry name" value="MODERATE CONDUCTANCE MECHANOSENSITIVE CHANNEL YBIO"/>
    <property type="match status" value="1"/>
</dbReference>
<dbReference type="InterPro" id="IPR049278">
    <property type="entry name" value="MS_channel_C"/>
</dbReference>
<dbReference type="InterPro" id="IPR045276">
    <property type="entry name" value="YbiO_bact"/>
</dbReference>
<protein>
    <submittedName>
        <fullName evidence="11">Putative MscS family protein YkuT</fullName>
    </submittedName>
</protein>
<dbReference type="PANTHER" id="PTHR30460">
    <property type="entry name" value="MODERATE CONDUCTANCE MECHANOSENSITIVE CHANNEL YBIO"/>
    <property type="match status" value="1"/>
</dbReference>
<dbReference type="Gene3D" id="1.10.287.1260">
    <property type="match status" value="1"/>
</dbReference>
<evidence type="ECO:0000259" key="8">
    <source>
        <dbReference type="Pfam" id="PF00924"/>
    </source>
</evidence>
<dbReference type="InterPro" id="IPR011014">
    <property type="entry name" value="MscS_channel_TM-2"/>
</dbReference>
<keyword evidence="4 7" id="KW-0812">Transmembrane</keyword>
<evidence type="ECO:0000259" key="10">
    <source>
        <dbReference type="Pfam" id="PF21088"/>
    </source>
</evidence>
<comment type="similarity">
    <text evidence="2">Belongs to the MscS (TC 1.A.23) family.</text>
</comment>
<feature type="transmembrane region" description="Helical" evidence="7">
    <location>
        <begin position="201"/>
        <end position="223"/>
    </location>
</feature>
<dbReference type="SUPFAM" id="SSF82861">
    <property type="entry name" value="Mechanosensitive channel protein MscS (YggB), transmembrane region"/>
    <property type="match status" value="1"/>
</dbReference>
<evidence type="ECO:0000259" key="9">
    <source>
        <dbReference type="Pfam" id="PF21082"/>
    </source>
</evidence>
<dbReference type="SUPFAM" id="SSF50182">
    <property type="entry name" value="Sm-like ribonucleoproteins"/>
    <property type="match status" value="1"/>
</dbReference>
<feature type="transmembrane region" description="Helical" evidence="7">
    <location>
        <begin position="39"/>
        <end position="64"/>
    </location>
</feature>
<dbReference type="AlphaFoldDB" id="A0A6I6MHY2"/>